<dbReference type="GO" id="GO:0022857">
    <property type="term" value="F:transmembrane transporter activity"/>
    <property type="evidence" value="ECO:0007669"/>
    <property type="project" value="InterPro"/>
</dbReference>
<protein>
    <submittedName>
        <fullName evidence="8">Biopolymer transporter ExbD</fullName>
    </submittedName>
</protein>
<dbReference type="KEGG" id="psti:SOO65_03205"/>
<evidence type="ECO:0000256" key="6">
    <source>
        <dbReference type="ARBA" id="ARBA00023136"/>
    </source>
</evidence>
<evidence type="ECO:0000313" key="9">
    <source>
        <dbReference type="Proteomes" id="UP001324634"/>
    </source>
</evidence>
<keyword evidence="6" id="KW-0472">Membrane</keyword>
<keyword evidence="7" id="KW-0813">Transport</keyword>
<keyword evidence="9" id="KW-1185">Reference proteome</keyword>
<keyword evidence="3" id="KW-1003">Cell membrane</keyword>
<evidence type="ECO:0000256" key="1">
    <source>
        <dbReference type="ARBA" id="ARBA00004162"/>
    </source>
</evidence>
<accession>A0AAX4HRN3</accession>
<evidence type="ECO:0000256" key="5">
    <source>
        <dbReference type="ARBA" id="ARBA00022989"/>
    </source>
</evidence>
<dbReference type="RefSeq" id="WP_321396818.1">
    <property type="nucleotide sequence ID" value="NZ_CP139487.1"/>
</dbReference>
<dbReference type="GO" id="GO:0005886">
    <property type="term" value="C:plasma membrane"/>
    <property type="evidence" value="ECO:0007669"/>
    <property type="project" value="UniProtKB-SubCell"/>
</dbReference>
<name>A0AAX4HRN3_9BACT</name>
<dbReference type="InterPro" id="IPR003400">
    <property type="entry name" value="ExbD"/>
</dbReference>
<dbReference type="Pfam" id="PF02472">
    <property type="entry name" value="ExbD"/>
    <property type="match status" value="1"/>
</dbReference>
<comment type="subcellular location">
    <subcellularLocation>
        <location evidence="1">Cell membrane</location>
        <topology evidence="1">Single-pass membrane protein</topology>
    </subcellularLocation>
    <subcellularLocation>
        <location evidence="7">Cell membrane</location>
        <topology evidence="7">Single-pass type II membrane protein</topology>
    </subcellularLocation>
</comment>
<evidence type="ECO:0000256" key="7">
    <source>
        <dbReference type="RuleBase" id="RU003879"/>
    </source>
</evidence>
<reference evidence="8 9" key="1">
    <citation type="submission" date="2023-11" db="EMBL/GenBank/DDBJ databases">
        <title>Peredibacter starrii A3.12.</title>
        <authorList>
            <person name="Mitchell R.J."/>
        </authorList>
    </citation>
    <scope>NUCLEOTIDE SEQUENCE [LARGE SCALE GENOMIC DNA]</scope>
    <source>
        <strain evidence="8 9">A3.12</strain>
    </source>
</reference>
<organism evidence="8 9">
    <name type="scientific">Peredibacter starrii</name>
    <dbReference type="NCBI Taxonomy" id="28202"/>
    <lineage>
        <taxon>Bacteria</taxon>
        <taxon>Pseudomonadati</taxon>
        <taxon>Bdellovibrionota</taxon>
        <taxon>Bacteriovoracia</taxon>
        <taxon>Bacteriovoracales</taxon>
        <taxon>Bacteriovoracaceae</taxon>
        <taxon>Peredibacter</taxon>
    </lineage>
</organism>
<evidence type="ECO:0000256" key="2">
    <source>
        <dbReference type="ARBA" id="ARBA00005811"/>
    </source>
</evidence>
<dbReference type="EMBL" id="CP139487">
    <property type="protein sequence ID" value="WPU65746.1"/>
    <property type="molecule type" value="Genomic_DNA"/>
</dbReference>
<keyword evidence="7" id="KW-0653">Protein transport</keyword>
<evidence type="ECO:0000313" key="8">
    <source>
        <dbReference type="EMBL" id="WPU65746.1"/>
    </source>
</evidence>
<evidence type="ECO:0000256" key="4">
    <source>
        <dbReference type="ARBA" id="ARBA00022692"/>
    </source>
</evidence>
<comment type="similarity">
    <text evidence="2 7">Belongs to the ExbD/TolR family.</text>
</comment>
<dbReference type="GO" id="GO:0015031">
    <property type="term" value="P:protein transport"/>
    <property type="evidence" value="ECO:0007669"/>
    <property type="project" value="UniProtKB-KW"/>
</dbReference>
<evidence type="ECO:0000256" key="3">
    <source>
        <dbReference type="ARBA" id="ARBA00022475"/>
    </source>
</evidence>
<sequence>MARRASRFGRGRKKATVFDIDITSLLDILTILLVFLLQSYNSSGVVINVPKEIELPRSSSETLNNFGVNVQVSKTQIWVDDTEVVNTEIPDDQLFDEGGRRIVPLYNELVKIKETIKQSEKLSPQAKKFSGIANLVVDKSLKYSYLKRVMYTCAAAGFKEFKFVVLTQGN</sequence>
<dbReference type="AlphaFoldDB" id="A0AAX4HRN3"/>
<dbReference type="Proteomes" id="UP001324634">
    <property type="component" value="Chromosome"/>
</dbReference>
<keyword evidence="4 7" id="KW-0812">Transmembrane</keyword>
<proteinExistence type="inferred from homology"/>
<keyword evidence="5" id="KW-1133">Transmembrane helix</keyword>
<gene>
    <name evidence="8" type="ORF">SOO65_03205</name>
</gene>